<evidence type="ECO:0008006" key="3">
    <source>
        <dbReference type="Google" id="ProtNLM"/>
    </source>
</evidence>
<organism evidence="1 2">
    <name type="scientific">Porcincola intestinalis</name>
    <dbReference type="NCBI Taxonomy" id="2606632"/>
    <lineage>
        <taxon>Bacteria</taxon>
        <taxon>Bacillati</taxon>
        <taxon>Bacillota</taxon>
        <taxon>Clostridia</taxon>
        <taxon>Lachnospirales</taxon>
        <taxon>Lachnospiraceae</taxon>
        <taxon>Porcincola</taxon>
    </lineage>
</organism>
<gene>
    <name evidence="1" type="ORF">FYJ35_11045</name>
</gene>
<dbReference type="Proteomes" id="UP000481852">
    <property type="component" value="Unassembled WGS sequence"/>
</dbReference>
<protein>
    <recommendedName>
        <fullName evidence="3">HTH cro/C1-type domain-containing protein</fullName>
    </recommendedName>
</protein>
<sequence>MMDQHTEELANYIRKNDYNLASIARETGIPYMALYDSLFNSSRSRQLRVSEYFAVCSCLGVSPGQLEERYRGMPEEVTTERNGHGSTN</sequence>
<dbReference type="RefSeq" id="WP_154526544.1">
    <property type="nucleotide sequence ID" value="NZ_VULZ01000013.1"/>
</dbReference>
<evidence type="ECO:0000313" key="2">
    <source>
        <dbReference type="Proteomes" id="UP000481852"/>
    </source>
</evidence>
<dbReference type="EMBL" id="VULZ01000013">
    <property type="protein sequence ID" value="MSS15563.1"/>
    <property type="molecule type" value="Genomic_DNA"/>
</dbReference>
<name>A0A6L5X817_9FIRM</name>
<proteinExistence type="predicted"/>
<reference evidence="1 2" key="1">
    <citation type="submission" date="2019-08" db="EMBL/GenBank/DDBJ databases">
        <title>In-depth cultivation of the pig gut microbiome towards novel bacterial diversity and tailored functional studies.</title>
        <authorList>
            <person name="Wylensek D."/>
            <person name="Hitch T.C.A."/>
            <person name="Clavel T."/>
        </authorList>
    </citation>
    <scope>NUCLEOTIDE SEQUENCE [LARGE SCALE GENOMIC DNA]</scope>
    <source>
        <strain evidence="1 2">Oil+RF-744-WCA-WT-11</strain>
    </source>
</reference>
<comment type="caution">
    <text evidence="1">The sequence shown here is derived from an EMBL/GenBank/DDBJ whole genome shotgun (WGS) entry which is preliminary data.</text>
</comment>
<dbReference type="AlphaFoldDB" id="A0A6L5X817"/>
<keyword evidence="2" id="KW-1185">Reference proteome</keyword>
<evidence type="ECO:0000313" key="1">
    <source>
        <dbReference type="EMBL" id="MSS15563.1"/>
    </source>
</evidence>
<accession>A0A6L5X817</accession>